<dbReference type="Proteomes" id="UP000316030">
    <property type="component" value="Unassembled WGS sequence"/>
</dbReference>
<feature type="domain" description="DUF6538" evidence="1">
    <location>
        <begin position="5"/>
        <end position="62"/>
    </location>
</feature>
<dbReference type="AlphaFoldDB" id="A0A521ECX4"/>
<dbReference type="InterPro" id="IPR046668">
    <property type="entry name" value="DUF6538"/>
</dbReference>
<evidence type="ECO:0000313" key="2">
    <source>
        <dbReference type="EMBL" id="SMO81759.1"/>
    </source>
</evidence>
<protein>
    <recommendedName>
        <fullName evidence="1">DUF6538 domain-containing protein</fullName>
    </recommendedName>
</protein>
<dbReference type="EMBL" id="FXTO01000016">
    <property type="protein sequence ID" value="SMO81759.1"/>
    <property type="molecule type" value="Genomic_DNA"/>
</dbReference>
<organism evidence="2 3">
    <name type="scientific">Thalassovita litoralis</name>
    <dbReference type="NCBI Taxonomy" id="1010611"/>
    <lineage>
        <taxon>Bacteria</taxon>
        <taxon>Pseudomonadati</taxon>
        <taxon>Pseudomonadota</taxon>
        <taxon>Alphaproteobacteria</taxon>
        <taxon>Rhodobacterales</taxon>
        <taxon>Roseobacteraceae</taxon>
        <taxon>Thalassovita</taxon>
    </lineage>
</organism>
<sequence length="135" mass="15327">MRIAYAYLKQQTWLYRRNYPKVLQPVLGQALKQSLKTGDAKEAKVRAAEVNALYETIVAKAREGIVQGRPEPVKVAPPDKQSFFGKQRMTAMSALRTLNYPAQTVRFRRFFRRFTTQNAELGGYAVAARSGKQSN</sequence>
<reference evidence="2 3" key="1">
    <citation type="submission" date="2017-05" db="EMBL/GenBank/DDBJ databases">
        <authorList>
            <person name="Varghese N."/>
            <person name="Submissions S."/>
        </authorList>
    </citation>
    <scope>NUCLEOTIDE SEQUENCE [LARGE SCALE GENOMIC DNA]</scope>
    <source>
        <strain evidence="2 3">DSM 29506</strain>
    </source>
</reference>
<accession>A0A521ECX4</accession>
<evidence type="ECO:0000313" key="3">
    <source>
        <dbReference type="Proteomes" id="UP000316030"/>
    </source>
</evidence>
<keyword evidence="3" id="KW-1185">Reference proteome</keyword>
<dbReference type="Pfam" id="PF20172">
    <property type="entry name" value="DUF6538"/>
    <property type="match status" value="1"/>
</dbReference>
<evidence type="ECO:0000259" key="1">
    <source>
        <dbReference type="Pfam" id="PF20172"/>
    </source>
</evidence>
<proteinExistence type="predicted"/>
<gene>
    <name evidence="2" type="ORF">SAMN06265173_1161</name>
</gene>
<name>A0A521ECX4_9RHOB</name>